<keyword evidence="4 9" id="KW-0812">Transmembrane</keyword>
<gene>
    <name evidence="10" type="ORF">GCM10009665_48220</name>
</gene>
<comment type="caution">
    <text evidence="10">The sequence shown here is derived from an EMBL/GenBank/DDBJ whole genome shotgun (WGS) entry which is preliminary data.</text>
</comment>
<evidence type="ECO:0000256" key="5">
    <source>
        <dbReference type="ARBA" id="ARBA00022970"/>
    </source>
</evidence>
<feature type="transmembrane region" description="Helical" evidence="9">
    <location>
        <begin position="556"/>
        <end position="579"/>
    </location>
</feature>
<keyword evidence="11" id="KW-1185">Reference proteome</keyword>
<feature type="transmembrane region" description="Helical" evidence="9">
    <location>
        <begin position="101"/>
        <end position="123"/>
    </location>
</feature>
<evidence type="ECO:0000256" key="7">
    <source>
        <dbReference type="ARBA" id="ARBA00023136"/>
    </source>
</evidence>
<keyword evidence="3" id="KW-1003">Cell membrane</keyword>
<dbReference type="EMBL" id="BAAALF010000097">
    <property type="protein sequence ID" value="GAA1251886.1"/>
    <property type="molecule type" value="Genomic_DNA"/>
</dbReference>
<keyword evidence="7 9" id="KW-0472">Membrane</keyword>
<feature type="transmembrane region" description="Helical" evidence="9">
    <location>
        <begin position="66"/>
        <end position="89"/>
    </location>
</feature>
<evidence type="ECO:0000256" key="6">
    <source>
        <dbReference type="ARBA" id="ARBA00022989"/>
    </source>
</evidence>
<feature type="transmembrane region" description="Helical" evidence="9">
    <location>
        <begin position="585"/>
        <end position="605"/>
    </location>
</feature>
<dbReference type="InterPro" id="IPR001851">
    <property type="entry name" value="ABC_transp_permease"/>
</dbReference>
<evidence type="ECO:0000256" key="8">
    <source>
        <dbReference type="ARBA" id="ARBA00037998"/>
    </source>
</evidence>
<feature type="transmembrane region" description="Helical" evidence="9">
    <location>
        <begin position="278"/>
        <end position="297"/>
    </location>
</feature>
<evidence type="ECO:0000256" key="2">
    <source>
        <dbReference type="ARBA" id="ARBA00022448"/>
    </source>
</evidence>
<sequence>MTDPGLAIDFALAGVAVGAAAALSGVGLVVCYQLTGVLNLAQGGIAVFIAYLLRELVVVRGWPVGWGAVLCLLVVAPGLGVLLQLAVFGPLQRRQAAIGELVVACVGVLVLLIGAVAAVWGTAPLADVPALVPARTVTLPGGHLLRVDAVAQLGCVLVIAVALWAVGRWTGFGVRARAVSADPTLAELAGVNAGRVAAAGWAFGSFTAGLVGVLLAPLVLLDPYGLPLLVMETLAVAVAARLRSLPIAVAVGLALGIGQSELTWLHPAGTLGPLVDAVQSNLFAVALLVAALVPWGFVEGFAEQGLLGGGGLPQLRLSPRGRPRGGGNRGWAPAACALALLTPLALRAGGVRAVLTVPALALILLSVVLVTGGGGLVSLGQGAFAGLGALAAALLASGRIPAGAALVVTVLGLAAAGLLIGHPVVHRRGLVLALVTFALAVGLSRFVFEQPYATAGLTILRPAFLRGDHAFYAAELAVLAVGALVVTAVRRGRLGRELVAMRDHEAGAWAAGVAVPRVKLLVFGLGAGLAGAGGVLLALGGEAFDASVFDPVQGLLWFAAVVVAGVDSAVGAVLAAFALVGLDAATVPGMSAVVVGALAAAAGRLPGGLAGWARRAVSG</sequence>
<feature type="transmembrane region" description="Helical" evidence="9">
    <location>
        <begin position="6"/>
        <end position="30"/>
    </location>
</feature>
<reference evidence="11" key="1">
    <citation type="journal article" date="2019" name="Int. J. Syst. Evol. Microbiol.">
        <title>The Global Catalogue of Microorganisms (GCM) 10K type strain sequencing project: providing services to taxonomists for standard genome sequencing and annotation.</title>
        <authorList>
            <consortium name="The Broad Institute Genomics Platform"/>
            <consortium name="The Broad Institute Genome Sequencing Center for Infectious Disease"/>
            <person name="Wu L."/>
            <person name="Ma J."/>
        </authorList>
    </citation>
    <scope>NUCLEOTIDE SEQUENCE [LARGE SCALE GENOMIC DNA]</scope>
    <source>
        <strain evidence="11">JCM 13004</strain>
    </source>
</reference>
<evidence type="ECO:0000256" key="1">
    <source>
        <dbReference type="ARBA" id="ARBA00004651"/>
    </source>
</evidence>
<organism evidence="10 11">
    <name type="scientific">Kitasatospora nipponensis</name>
    <dbReference type="NCBI Taxonomy" id="258049"/>
    <lineage>
        <taxon>Bacteria</taxon>
        <taxon>Bacillati</taxon>
        <taxon>Actinomycetota</taxon>
        <taxon>Actinomycetes</taxon>
        <taxon>Kitasatosporales</taxon>
        <taxon>Streptomycetaceae</taxon>
        <taxon>Kitasatospora</taxon>
    </lineage>
</organism>
<comment type="subcellular location">
    <subcellularLocation>
        <location evidence="1">Cell membrane</location>
        <topology evidence="1">Multi-pass membrane protein</topology>
    </subcellularLocation>
</comment>
<comment type="similarity">
    <text evidence="8">Belongs to the binding-protein-dependent transport system permease family. LivHM subfamily.</text>
</comment>
<dbReference type="PANTHER" id="PTHR11795:SF445">
    <property type="entry name" value="AMINO ACID ABC TRANSPORTER PERMEASE PROTEIN"/>
    <property type="match status" value="1"/>
</dbReference>
<evidence type="ECO:0000256" key="3">
    <source>
        <dbReference type="ARBA" id="ARBA00022475"/>
    </source>
</evidence>
<evidence type="ECO:0000313" key="10">
    <source>
        <dbReference type="EMBL" id="GAA1251886.1"/>
    </source>
</evidence>
<accession>A0ABP4H8Q8</accession>
<name>A0ABP4H8Q8_9ACTN</name>
<evidence type="ECO:0008006" key="12">
    <source>
        <dbReference type="Google" id="ProtNLM"/>
    </source>
</evidence>
<dbReference type="Pfam" id="PF02653">
    <property type="entry name" value="BPD_transp_2"/>
    <property type="match status" value="2"/>
</dbReference>
<feature type="transmembrane region" description="Helical" evidence="9">
    <location>
        <begin position="430"/>
        <end position="448"/>
    </location>
</feature>
<feature type="transmembrane region" description="Helical" evidence="9">
    <location>
        <begin position="469"/>
        <end position="489"/>
    </location>
</feature>
<dbReference type="PANTHER" id="PTHR11795">
    <property type="entry name" value="BRANCHED-CHAIN AMINO ACID TRANSPORT SYSTEM PERMEASE PROTEIN LIVH"/>
    <property type="match status" value="1"/>
</dbReference>
<feature type="transmembrane region" description="Helical" evidence="9">
    <location>
        <begin position="520"/>
        <end position="544"/>
    </location>
</feature>
<feature type="transmembrane region" description="Helical" evidence="9">
    <location>
        <begin position="198"/>
        <end position="221"/>
    </location>
</feature>
<dbReference type="InterPro" id="IPR052157">
    <property type="entry name" value="BCAA_transport_permease"/>
</dbReference>
<keyword evidence="5" id="KW-0029">Amino-acid transport</keyword>
<feature type="transmembrane region" description="Helical" evidence="9">
    <location>
        <begin position="233"/>
        <end position="257"/>
    </location>
</feature>
<feature type="transmembrane region" description="Helical" evidence="9">
    <location>
        <begin position="353"/>
        <end position="370"/>
    </location>
</feature>
<keyword evidence="2" id="KW-0813">Transport</keyword>
<keyword evidence="6 9" id="KW-1133">Transmembrane helix</keyword>
<feature type="transmembrane region" description="Helical" evidence="9">
    <location>
        <begin position="403"/>
        <end position="424"/>
    </location>
</feature>
<feature type="transmembrane region" description="Helical" evidence="9">
    <location>
        <begin position="149"/>
        <end position="167"/>
    </location>
</feature>
<evidence type="ECO:0000256" key="9">
    <source>
        <dbReference type="SAM" id="Phobius"/>
    </source>
</evidence>
<dbReference type="RefSeq" id="WP_344444032.1">
    <property type="nucleotide sequence ID" value="NZ_BAAALF010000097.1"/>
</dbReference>
<dbReference type="CDD" id="cd06582">
    <property type="entry name" value="TM_PBP1_LivH_like"/>
    <property type="match status" value="1"/>
</dbReference>
<proteinExistence type="inferred from homology"/>
<evidence type="ECO:0000313" key="11">
    <source>
        <dbReference type="Proteomes" id="UP001500037"/>
    </source>
</evidence>
<evidence type="ECO:0000256" key="4">
    <source>
        <dbReference type="ARBA" id="ARBA00022692"/>
    </source>
</evidence>
<feature type="transmembrane region" description="Helical" evidence="9">
    <location>
        <begin position="330"/>
        <end position="346"/>
    </location>
</feature>
<feature type="transmembrane region" description="Helical" evidence="9">
    <location>
        <begin position="37"/>
        <end position="54"/>
    </location>
</feature>
<dbReference type="Proteomes" id="UP001500037">
    <property type="component" value="Unassembled WGS sequence"/>
</dbReference>
<protein>
    <recommendedName>
        <fullName evidence="12">Branched-chain amino acid transport system permease protein</fullName>
    </recommendedName>
</protein>